<protein>
    <submittedName>
        <fullName evidence="1">N4-gp56 family major capsid protein</fullName>
    </submittedName>
</protein>
<evidence type="ECO:0000313" key="2">
    <source>
        <dbReference type="Proteomes" id="UP000248806"/>
    </source>
</evidence>
<dbReference type="AlphaFoldDB" id="A0A326UIY2"/>
<gene>
    <name evidence="1" type="ORF">EI42_03153</name>
</gene>
<accession>A0A326UIY2</accession>
<organism evidence="1 2">
    <name type="scientific">Thermosporothrix hazakensis</name>
    <dbReference type="NCBI Taxonomy" id="644383"/>
    <lineage>
        <taxon>Bacteria</taxon>
        <taxon>Bacillati</taxon>
        <taxon>Chloroflexota</taxon>
        <taxon>Ktedonobacteria</taxon>
        <taxon>Ktedonobacterales</taxon>
        <taxon>Thermosporotrichaceae</taxon>
        <taxon>Thermosporothrix</taxon>
    </lineage>
</organism>
<comment type="caution">
    <text evidence="1">The sequence shown here is derived from an EMBL/GenBank/DDBJ whole genome shotgun (WGS) entry which is preliminary data.</text>
</comment>
<reference evidence="1 2" key="1">
    <citation type="submission" date="2018-06" db="EMBL/GenBank/DDBJ databases">
        <title>Genomic Encyclopedia of Archaeal and Bacterial Type Strains, Phase II (KMG-II): from individual species to whole genera.</title>
        <authorList>
            <person name="Goeker M."/>
        </authorList>
    </citation>
    <scope>NUCLEOTIDE SEQUENCE [LARGE SCALE GENOMIC DNA]</scope>
    <source>
        <strain evidence="1 2">ATCC BAA-1881</strain>
    </source>
</reference>
<keyword evidence="2" id="KW-1185">Reference proteome</keyword>
<sequence length="317" mass="35155">MSLPTDDLIRKALTQTNNLTAIIPKLWASQLEKNLRRNAVLQQLLTENTDLLGSPGDTVYIPSLPDLDAAADLSEGVDINIEALNNANSVPLVPGEKGKAVSITRKALDRMKYDGMAEILDRLADAMSQKIESDIAALYNKSVPGNPSAKLAQVYPGGKAPNTITPDDRMSSDVILDALTMLKDLYNTPWEDGLWRLVITNKQYRDLLKDDKVRNDLRYASPQVMLRGEVGVLHNTRIIVSHHLTELQEGATDAKATTNVALLVAPRWAFIAWKRRPELTVDPTLYDFGRRKQFGVTADYDIQLVHPERALAIHTAV</sequence>
<name>A0A326UIY2_THEHA</name>
<dbReference type="Pfam" id="PF25209">
    <property type="entry name" value="Phage_capsid_4"/>
    <property type="match status" value="1"/>
</dbReference>
<proteinExistence type="predicted"/>
<evidence type="ECO:0000313" key="1">
    <source>
        <dbReference type="EMBL" id="PZW28399.1"/>
    </source>
</evidence>
<dbReference type="Proteomes" id="UP000248806">
    <property type="component" value="Unassembled WGS sequence"/>
</dbReference>
<dbReference type="RefSeq" id="WP_111323537.1">
    <property type="nucleotide sequence ID" value="NZ_BIFX01000001.1"/>
</dbReference>
<dbReference type="EMBL" id="QKUF01000010">
    <property type="protein sequence ID" value="PZW28399.1"/>
    <property type="molecule type" value="Genomic_DNA"/>
</dbReference>